<name>A0A165HXL4_9BASI</name>
<evidence type="ECO:0000313" key="2">
    <source>
        <dbReference type="Proteomes" id="UP000076842"/>
    </source>
</evidence>
<keyword evidence="2" id="KW-1185">Reference proteome</keyword>
<proteinExistence type="predicted"/>
<organism evidence="1 2">
    <name type="scientific">Calocera cornea HHB12733</name>
    <dbReference type="NCBI Taxonomy" id="1353952"/>
    <lineage>
        <taxon>Eukaryota</taxon>
        <taxon>Fungi</taxon>
        <taxon>Dikarya</taxon>
        <taxon>Basidiomycota</taxon>
        <taxon>Agaricomycotina</taxon>
        <taxon>Dacrymycetes</taxon>
        <taxon>Dacrymycetales</taxon>
        <taxon>Dacrymycetaceae</taxon>
        <taxon>Calocera</taxon>
    </lineage>
</organism>
<reference evidence="1 2" key="1">
    <citation type="journal article" date="2016" name="Mol. Biol. Evol.">
        <title>Comparative Genomics of Early-Diverging Mushroom-Forming Fungi Provides Insights into the Origins of Lignocellulose Decay Capabilities.</title>
        <authorList>
            <person name="Nagy L.G."/>
            <person name="Riley R."/>
            <person name="Tritt A."/>
            <person name="Adam C."/>
            <person name="Daum C."/>
            <person name="Floudas D."/>
            <person name="Sun H."/>
            <person name="Yadav J.S."/>
            <person name="Pangilinan J."/>
            <person name="Larsson K.H."/>
            <person name="Matsuura K."/>
            <person name="Barry K."/>
            <person name="Labutti K."/>
            <person name="Kuo R."/>
            <person name="Ohm R.A."/>
            <person name="Bhattacharya S.S."/>
            <person name="Shirouzu T."/>
            <person name="Yoshinaga Y."/>
            <person name="Martin F.M."/>
            <person name="Grigoriev I.V."/>
            <person name="Hibbett D.S."/>
        </authorList>
    </citation>
    <scope>NUCLEOTIDE SEQUENCE [LARGE SCALE GENOMIC DNA]</scope>
    <source>
        <strain evidence="1 2">HHB12733</strain>
    </source>
</reference>
<protein>
    <recommendedName>
        <fullName evidence="3">RNI-like protein</fullName>
    </recommendedName>
</protein>
<gene>
    <name evidence="1" type="ORF">CALCODRAFT_515790</name>
</gene>
<accession>A0A165HXL4</accession>
<evidence type="ECO:0008006" key="3">
    <source>
        <dbReference type="Google" id="ProtNLM"/>
    </source>
</evidence>
<evidence type="ECO:0000313" key="1">
    <source>
        <dbReference type="EMBL" id="KZT59879.1"/>
    </source>
</evidence>
<dbReference type="EMBL" id="KV423936">
    <property type="protein sequence ID" value="KZT59879.1"/>
    <property type="molecule type" value="Genomic_DNA"/>
</dbReference>
<dbReference type="AlphaFoldDB" id="A0A165HXL4"/>
<sequence length="280" mass="30882">MLKAHTGYVLRFLQCIKTRQLRRFSIRIDDGAVAEARDIIRLIASRWPDLLSMSIELGDSHRNEDLERTTINHADLAPLTCCRHLQNLGVLGAALVLELSDSLIADLAAACPEMESLYLVDGEPGQRRLLPSSQLQLTAISLVHLAKGCTKLKYVGLAVQYTESAMDAALVETKTGEDIASRLTGLDLCTSIIDNVPRCAALLTQLFPYLATIDCAPMAFWSREMYDRLQQIDSTTEAARVQNVEMLISELGVQREGRMATVPSARARLERTSGVQGVQL</sequence>
<dbReference type="Proteomes" id="UP000076842">
    <property type="component" value="Unassembled WGS sequence"/>
</dbReference>
<dbReference type="InterPro" id="IPR032675">
    <property type="entry name" value="LRR_dom_sf"/>
</dbReference>
<dbReference type="OrthoDB" id="2800603at2759"/>
<dbReference type="InParanoid" id="A0A165HXL4"/>
<dbReference type="Gene3D" id="3.80.10.10">
    <property type="entry name" value="Ribonuclease Inhibitor"/>
    <property type="match status" value="1"/>
</dbReference>